<feature type="transmembrane region" description="Helical" evidence="1">
    <location>
        <begin position="151"/>
        <end position="176"/>
    </location>
</feature>
<accession>A0ABD3VF21</accession>
<evidence type="ECO:0000313" key="3">
    <source>
        <dbReference type="Proteomes" id="UP001634394"/>
    </source>
</evidence>
<dbReference type="Proteomes" id="UP001634394">
    <property type="component" value="Unassembled WGS sequence"/>
</dbReference>
<dbReference type="AlphaFoldDB" id="A0ABD3VF21"/>
<evidence type="ECO:0000313" key="2">
    <source>
        <dbReference type="EMBL" id="KAL3860184.1"/>
    </source>
</evidence>
<comment type="caution">
    <text evidence="2">The sequence shown here is derived from an EMBL/GenBank/DDBJ whole genome shotgun (WGS) entry which is preliminary data.</text>
</comment>
<sequence>DVAFVSITPDTYSLTTLSEKYSINEVSTVFYRSYVTEYIYFSTIYSTIEITLKPEQPSLTCIAANTFSVSSSTLIESSSSAPVSSANVKMMPSASDTCVCFTQTIWNVSNPSIVDEWVSNITKELLLERHSLSSTIRRKISATDIRKSAGFIGYVGVTVIVITLGTIVLSDICTYLHSRTS</sequence>
<evidence type="ECO:0000256" key="1">
    <source>
        <dbReference type="SAM" id="Phobius"/>
    </source>
</evidence>
<name>A0ABD3VF21_SINWO</name>
<keyword evidence="3" id="KW-1185">Reference proteome</keyword>
<reference evidence="2 3" key="1">
    <citation type="submission" date="2024-11" db="EMBL/GenBank/DDBJ databases">
        <title>Chromosome-level genome assembly of the freshwater bivalve Anodonta woodiana.</title>
        <authorList>
            <person name="Chen X."/>
        </authorList>
    </citation>
    <scope>NUCLEOTIDE SEQUENCE [LARGE SCALE GENOMIC DNA]</scope>
    <source>
        <strain evidence="2">MN2024</strain>
        <tissue evidence="2">Gills</tissue>
    </source>
</reference>
<organism evidence="2 3">
    <name type="scientific">Sinanodonta woodiana</name>
    <name type="common">Chinese pond mussel</name>
    <name type="synonym">Anodonta woodiana</name>
    <dbReference type="NCBI Taxonomy" id="1069815"/>
    <lineage>
        <taxon>Eukaryota</taxon>
        <taxon>Metazoa</taxon>
        <taxon>Spiralia</taxon>
        <taxon>Lophotrochozoa</taxon>
        <taxon>Mollusca</taxon>
        <taxon>Bivalvia</taxon>
        <taxon>Autobranchia</taxon>
        <taxon>Heteroconchia</taxon>
        <taxon>Palaeoheterodonta</taxon>
        <taxon>Unionida</taxon>
        <taxon>Unionoidea</taxon>
        <taxon>Unionidae</taxon>
        <taxon>Unioninae</taxon>
        <taxon>Sinanodonta</taxon>
    </lineage>
</organism>
<proteinExistence type="predicted"/>
<keyword evidence="1" id="KW-1133">Transmembrane helix</keyword>
<keyword evidence="1" id="KW-0812">Transmembrane</keyword>
<feature type="non-terminal residue" evidence="2">
    <location>
        <position position="1"/>
    </location>
</feature>
<gene>
    <name evidence="2" type="ORF">ACJMK2_010342</name>
</gene>
<protein>
    <submittedName>
        <fullName evidence="2">Uncharacterized protein</fullName>
    </submittedName>
</protein>
<dbReference type="EMBL" id="JBJQND010000012">
    <property type="protein sequence ID" value="KAL3860184.1"/>
    <property type="molecule type" value="Genomic_DNA"/>
</dbReference>
<keyword evidence="1" id="KW-0472">Membrane</keyword>